<comment type="caution">
    <text evidence="2">The sequence shown here is derived from an EMBL/GenBank/DDBJ whole genome shotgun (WGS) entry which is preliminary data.</text>
</comment>
<proteinExistence type="predicted"/>
<dbReference type="AlphaFoldDB" id="A0A756LH02"/>
<evidence type="ECO:0000313" key="2">
    <source>
        <dbReference type="EMBL" id="HAG0017392.1"/>
    </source>
</evidence>
<evidence type="ECO:0000256" key="1">
    <source>
        <dbReference type="SAM" id="MobiDB-lite"/>
    </source>
</evidence>
<accession>A0A756LH02</accession>
<sequence length="148" mass="16609">MRTDTCEKIKSNKKSTKKSNKQSKSGWGGKRAGAGAPFGNTNAVTHGARSSLAFFPLEGAEHLTPLQALRARNMMLCTWIADIYREHGCAYGDYIGDKRVCRLLALYHGLMWQHVDMIIRITRRTAMAELEAVKQELREAKARKKTQG</sequence>
<organism evidence="2">
    <name type="scientific">Salmonella enterica</name>
    <name type="common">Salmonella choleraesuis</name>
    <dbReference type="NCBI Taxonomy" id="28901"/>
    <lineage>
        <taxon>Bacteria</taxon>
        <taxon>Pseudomonadati</taxon>
        <taxon>Pseudomonadota</taxon>
        <taxon>Gammaproteobacteria</taxon>
        <taxon>Enterobacterales</taxon>
        <taxon>Enterobacteriaceae</taxon>
        <taxon>Salmonella</taxon>
    </lineage>
</organism>
<reference evidence="2" key="1">
    <citation type="journal article" date="2018" name="Genome Biol.">
        <title>SKESA: strategic k-mer extension for scrupulous assemblies.</title>
        <authorList>
            <person name="Souvorov A."/>
            <person name="Agarwala R."/>
            <person name="Lipman D.J."/>
        </authorList>
    </citation>
    <scope>NUCLEOTIDE SEQUENCE</scope>
    <source>
        <strain evidence="2">MA.CK_00/00002125</strain>
    </source>
</reference>
<gene>
    <name evidence="2" type="ORF">G8O67_004772</name>
</gene>
<feature type="compositionally biased region" description="Basic residues" evidence="1">
    <location>
        <begin position="11"/>
        <end position="21"/>
    </location>
</feature>
<feature type="compositionally biased region" description="Basic and acidic residues" evidence="1">
    <location>
        <begin position="1"/>
        <end position="10"/>
    </location>
</feature>
<feature type="region of interest" description="Disordered" evidence="1">
    <location>
        <begin position="1"/>
        <end position="40"/>
    </location>
</feature>
<reference evidence="2" key="2">
    <citation type="submission" date="2020-02" db="EMBL/GenBank/DDBJ databases">
        <authorList>
            <consortium name="NCBI Pathogen Detection Project"/>
        </authorList>
    </citation>
    <scope>NUCLEOTIDE SEQUENCE</scope>
    <source>
        <strain evidence="2">MA.CK_00/00002125</strain>
    </source>
</reference>
<dbReference type="EMBL" id="DAAWYJ010000029">
    <property type="protein sequence ID" value="HAG0017392.1"/>
    <property type="molecule type" value="Genomic_DNA"/>
</dbReference>
<protein>
    <submittedName>
        <fullName evidence="2">Uncharacterized protein</fullName>
    </submittedName>
</protein>
<name>A0A756LH02_SALER</name>